<comment type="subcellular location">
    <subcellularLocation>
        <location evidence="1">Membrane</location>
        <topology evidence="1">Multi-pass membrane protein</topology>
    </subcellularLocation>
</comment>
<dbReference type="Pfam" id="PF09685">
    <property type="entry name" value="MamF_MmsF"/>
    <property type="match status" value="1"/>
</dbReference>
<evidence type="ECO:0000313" key="6">
    <source>
        <dbReference type="EMBL" id="CRK81446.1"/>
    </source>
</evidence>
<proteinExistence type="predicted"/>
<gene>
    <name evidence="6" type="ORF">BN000_01348</name>
</gene>
<feature type="transmembrane region" description="Helical" evidence="5">
    <location>
        <begin position="68"/>
        <end position="93"/>
    </location>
</feature>
<keyword evidence="4 5" id="KW-0472">Membrane</keyword>
<evidence type="ECO:0000256" key="1">
    <source>
        <dbReference type="ARBA" id="ARBA00004141"/>
    </source>
</evidence>
<sequence>MDSRRVLSSLCYFSIFFAGFIFPLVVYLASGDEVTKMHAKKSLLSHLIPLILLPFLVVAIIYDAQGNQVPLFTIGCIVILALTILIVVIWNIIKGVKVLSAE</sequence>
<dbReference type="Proteomes" id="UP000199087">
    <property type="component" value="Unassembled WGS sequence"/>
</dbReference>
<feature type="transmembrane region" description="Helical" evidence="5">
    <location>
        <begin position="42"/>
        <end position="62"/>
    </location>
</feature>
<dbReference type="STRING" id="1499688.BN000_01348"/>
<evidence type="ECO:0008006" key="8">
    <source>
        <dbReference type="Google" id="ProtNLM"/>
    </source>
</evidence>
<name>A0A0U1NTT3_9BACI</name>
<dbReference type="EMBL" id="CVRB01000001">
    <property type="protein sequence ID" value="CRK81446.1"/>
    <property type="molecule type" value="Genomic_DNA"/>
</dbReference>
<keyword evidence="7" id="KW-1185">Reference proteome</keyword>
<organism evidence="6 7">
    <name type="scientific">Neobacillus massiliamazoniensis</name>
    <dbReference type="NCBI Taxonomy" id="1499688"/>
    <lineage>
        <taxon>Bacteria</taxon>
        <taxon>Bacillati</taxon>
        <taxon>Bacillota</taxon>
        <taxon>Bacilli</taxon>
        <taxon>Bacillales</taxon>
        <taxon>Bacillaceae</taxon>
        <taxon>Neobacillus</taxon>
    </lineage>
</organism>
<feature type="transmembrane region" description="Helical" evidence="5">
    <location>
        <begin position="6"/>
        <end position="30"/>
    </location>
</feature>
<dbReference type="RefSeq" id="WP_090632484.1">
    <property type="nucleotide sequence ID" value="NZ_CVRB01000001.1"/>
</dbReference>
<dbReference type="AlphaFoldDB" id="A0A0U1NTT3"/>
<evidence type="ECO:0000256" key="3">
    <source>
        <dbReference type="ARBA" id="ARBA00022989"/>
    </source>
</evidence>
<reference evidence="7" key="1">
    <citation type="submission" date="2015-05" db="EMBL/GenBank/DDBJ databases">
        <authorList>
            <person name="Urmite Genomes"/>
        </authorList>
    </citation>
    <scope>NUCLEOTIDE SEQUENCE [LARGE SCALE GENOMIC DNA]</scope>
    <source>
        <strain evidence="7">LF1</strain>
    </source>
</reference>
<evidence type="ECO:0000256" key="5">
    <source>
        <dbReference type="SAM" id="Phobius"/>
    </source>
</evidence>
<evidence type="ECO:0000256" key="2">
    <source>
        <dbReference type="ARBA" id="ARBA00022692"/>
    </source>
</evidence>
<protein>
    <recommendedName>
        <fullName evidence="8">DUF4870 domain-containing protein</fullName>
    </recommendedName>
</protein>
<evidence type="ECO:0000313" key="7">
    <source>
        <dbReference type="Proteomes" id="UP000199087"/>
    </source>
</evidence>
<evidence type="ECO:0000256" key="4">
    <source>
        <dbReference type="ARBA" id="ARBA00023136"/>
    </source>
</evidence>
<keyword evidence="2 5" id="KW-0812">Transmembrane</keyword>
<dbReference type="InterPro" id="IPR019109">
    <property type="entry name" value="MamF_MmsF"/>
</dbReference>
<keyword evidence="3 5" id="KW-1133">Transmembrane helix</keyword>
<accession>A0A0U1NTT3</accession>
<dbReference type="OrthoDB" id="2328241at2"/>